<comment type="caution">
    <text evidence="1">The sequence shown here is derived from an EMBL/GenBank/DDBJ whole genome shotgun (WGS) entry which is preliminary data.</text>
</comment>
<dbReference type="EMBL" id="DUZY01000005">
    <property type="protein sequence ID" value="DAD41843.1"/>
    <property type="molecule type" value="Genomic_DNA"/>
</dbReference>
<dbReference type="PANTHER" id="PTHR37904:SF2">
    <property type="entry name" value="OS10G0566900 PROTEIN"/>
    <property type="match status" value="1"/>
</dbReference>
<gene>
    <name evidence="1" type="ORF">HUJ06_016166</name>
</gene>
<dbReference type="Pfam" id="PF15011">
    <property type="entry name" value="CA109-like"/>
    <property type="match status" value="1"/>
</dbReference>
<proteinExistence type="predicted"/>
<dbReference type="InterPro" id="IPR038985">
    <property type="entry name" value="OPRN-like"/>
</dbReference>
<dbReference type="Proteomes" id="UP000607653">
    <property type="component" value="Unassembled WGS sequence"/>
</dbReference>
<dbReference type="InterPro" id="IPR029159">
    <property type="entry name" value="CA109-like"/>
</dbReference>
<sequence>MPLQSLRGCSGIREEVLGKQMESLETIFLSMKKTIEEFHSIVVSLEKILRDGRQLMKGGSISPSTKQMQLRIGIRPSLFDCLEGLRIIFEMHYSEYLLKSSIVSALSLKSSASDLGALNQLLIDQPNIPKEEVQFIFDIIFAEEIC</sequence>
<name>A0A822ZBA9_NELNU</name>
<evidence type="ECO:0000313" key="2">
    <source>
        <dbReference type="Proteomes" id="UP000607653"/>
    </source>
</evidence>
<keyword evidence="2" id="KW-1185">Reference proteome</keyword>
<organism evidence="1 2">
    <name type="scientific">Nelumbo nucifera</name>
    <name type="common">Sacred lotus</name>
    <dbReference type="NCBI Taxonomy" id="4432"/>
    <lineage>
        <taxon>Eukaryota</taxon>
        <taxon>Viridiplantae</taxon>
        <taxon>Streptophyta</taxon>
        <taxon>Embryophyta</taxon>
        <taxon>Tracheophyta</taxon>
        <taxon>Spermatophyta</taxon>
        <taxon>Magnoliopsida</taxon>
        <taxon>Proteales</taxon>
        <taxon>Nelumbonaceae</taxon>
        <taxon>Nelumbo</taxon>
    </lineage>
</organism>
<reference evidence="1 2" key="1">
    <citation type="journal article" date="2020" name="Mol. Biol. Evol.">
        <title>Distinct Expression and Methylation Patterns for Genes with Different Fates following a Single Whole-Genome Duplication in Flowering Plants.</title>
        <authorList>
            <person name="Shi T."/>
            <person name="Rahmani R.S."/>
            <person name="Gugger P.F."/>
            <person name="Wang M."/>
            <person name="Li H."/>
            <person name="Zhang Y."/>
            <person name="Li Z."/>
            <person name="Wang Q."/>
            <person name="Van de Peer Y."/>
            <person name="Marchal K."/>
            <person name="Chen J."/>
        </authorList>
    </citation>
    <scope>NUCLEOTIDE SEQUENCE [LARGE SCALE GENOMIC DNA]</scope>
    <source>
        <tissue evidence="1">Leaf</tissue>
    </source>
</reference>
<accession>A0A822ZBA9</accession>
<dbReference type="AlphaFoldDB" id="A0A822ZBA9"/>
<evidence type="ECO:0000313" key="1">
    <source>
        <dbReference type="EMBL" id="DAD41843.1"/>
    </source>
</evidence>
<protein>
    <submittedName>
        <fullName evidence="1">Uncharacterized protein</fullName>
    </submittedName>
</protein>
<dbReference type="PANTHER" id="PTHR37904">
    <property type="entry name" value="OS10G0566900 PROTEIN"/>
    <property type="match status" value="1"/>
</dbReference>